<feature type="coiled-coil region" evidence="6">
    <location>
        <begin position="234"/>
        <end position="266"/>
    </location>
</feature>
<dbReference type="GO" id="GO:0140664">
    <property type="term" value="F:ATP-dependent DNA damage sensor activity"/>
    <property type="evidence" value="ECO:0007669"/>
    <property type="project" value="InterPro"/>
</dbReference>
<keyword evidence="2" id="KW-0547">Nucleotide-binding</keyword>
<dbReference type="InterPro" id="IPR027417">
    <property type="entry name" value="P-loop_NTPase"/>
</dbReference>
<dbReference type="SMART" id="SM00534">
    <property type="entry name" value="MUTSac"/>
    <property type="match status" value="1"/>
</dbReference>
<evidence type="ECO:0000256" key="3">
    <source>
        <dbReference type="ARBA" id="ARBA00022840"/>
    </source>
</evidence>
<dbReference type="GO" id="GO:0030983">
    <property type="term" value="F:mismatched DNA binding"/>
    <property type="evidence" value="ECO:0007669"/>
    <property type="project" value="InterPro"/>
</dbReference>
<proteinExistence type="inferred from homology"/>
<dbReference type="PANTHER" id="PTHR11361:SF34">
    <property type="entry name" value="DNA MISMATCH REPAIR PROTEIN MSH1, MITOCHONDRIAL"/>
    <property type="match status" value="1"/>
</dbReference>
<evidence type="ECO:0000256" key="1">
    <source>
        <dbReference type="ARBA" id="ARBA00006271"/>
    </source>
</evidence>
<dbReference type="InterPro" id="IPR000432">
    <property type="entry name" value="DNA_mismatch_repair_MutS_C"/>
</dbReference>
<gene>
    <name evidence="9" type="ORF">CHM34_07555</name>
</gene>
<evidence type="ECO:0000259" key="8">
    <source>
        <dbReference type="SMART" id="SM00534"/>
    </source>
</evidence>
<evidence type="ECO:0000256" key="2">
    <source>
        <dbReference type="ARBA" id="ARBA00022741"/>
    </source>
</evidence>
<keyword evidence="5" id="KW-0227">DNA damage</keyword>
<dbReference type="InterPro" id="IPR007696">
    <property type="entry name" value="DNA_mismatch_repair_MutS_core"/>
</dbReference>
<protein>
    <recommendedName>
        <fullName evidence="11">DNA mismatch repair proteins mutS family domain-containing protein</fullName>
    </recommendedName>
</protein>
<evidence type="ECO:0000313" key="9">
    <source>
        <dbReference type="EMBL" id="OYD07967.1"/>
    </source>
</evidence>
<keyword evidence="3" id="KW-0067">ATP-binding</keyword>
<feature type="domain" description="DNA mismatch repair protein MutS core" evidence="7">
    <location>
        <begin position="28"/>
        <end position="318"/>
    </location>
</feature>
<dbReference type="GO" id="GO:0005524">
    <property type="term" value="F:ATP binding"/>
    <property type="evidence" value="ECO:0007669"/>
    <property type="project" value="UniProtKB-KW"/>
</dbReference>
<dbReference type="SUPFAM" id="SSF52540">
    <property type="entry name" value="P-loop containing nucleoside triphosphate hydrolases"/>
    <property type="match status" value="1"/>
</dbReference>
<dbReference type="GO" id="GO:0006298">
    <property type="term" value="P:mismatch repair"/>
    <property type="evidence" value="ECO:0007669"/>
    <property type="project" value="InterPro"/>
</dbReference>
<dbReference type="Pfam" id="PF00488">
    <property type="entry name" value="MutS_V"/>
    <property type="match status" value="1"/>
</dbReference>
<dbReference type="SUPFAM" id="SSF48334">
    <property type="entry name" value="DNA repair protein MutS, domain III"/>
    <property type="match status" value="1"/>
</dbReference>
<name>A0A235B7Y3_9BACL</name>
<dbReference type="InterPro" id="IPR036187">
    <property type="entry name" value="DNA_mismatch_repair_MutS_sf"/>
</dbReference>
<evidence type="ECO:0000256" key="4">
    <source>
        <dbReference type="ARBA" id="ARBA00023125"/>
    </source>
</evidence>
<comment type="caution">
    <text evidence="9">The sequence shown here is derived from an EMBL/GenBank/DDBJ whole genome shotgun (WGS) entry which is preliminary data.</text>
</comment>
<dbReference type="PANTHER" id="PTHR11361">
    <property type="entry name" value="DNA MISMATCH REPAIR PROTEIN MUTS FAMILY MEMBER"/>
    <property type="match status" value="1"/>
</dbReference>
<dbReference type="EMBL" id="NOWF01000004">
    <property type="protein sequence ID" value="OYD07967.1"/>
    <property type="molecule type" value="Genomic_DNA"/>
</dbReference>
<reference evidence="9 10" key="1">
    <citation type="submission" date="2017-07" db="EMBL/GenBank/DDBJ databases">
        <title>The genome sequence of Paludifilum halophilum highlights mechanisms for microbial adaptation to high salt environemnts.</title>
        <authorList>
            <person name="Belbahri L."/>
        </authorList>
    </citation>
    <scope>NUCLEOTIDE SEQUENCE [LARGE SCALE GENOMIC DNA]</scope>
    <source>
        <strain evidence="9 10">DSM 102817</strain>
    </source>
</reference>
<comment type="similarity">
    <text evidence="1">Belongs to the DNA mismatch repair MutS family.</text>
</comment>
<organism evidence="9 10">
    <name type="scientific">Paludifilum halophilum</name>
    <dbReference type="NCBI Taxonomy" id="1642702"/>
    <lineage>
        <taxon>Bacteria</taxon>
        <taxon>Bacillati</taxon>
        <taxon>Bacillota</taxon>
        <taxon>Bacilli</taxon>
        <taxon>Bacillales</taxon>
        <taxon>Thermoactinomycetaceae</taxon>
        <taxon>Paludifilum</taxon>
    </lineage>
</organism>
<dbReference type="Gene3D" id="3.40.50.300">
    <property type="entry name" value="P-loop containing nucleotide triphosphate hydrolases"/>
    <property type="match status" value="1"/>
</dbReference>
<feature type="domain" description="DNA mismatch repair proteins mutS family" evidence="8">
    <location>
        <begin position="336"/>
        <end position="532"/>
    </location>
</feature>
<keyword evidence="10" id="KW-1185">Reference proteome</keyword>
<dbReference type="InterPro" id="IPR045076">
    <property type="entry name" value="MutS"/>
</dbReference>
<dbReference type="AlphaFoldDB" id="A0A235B7Y3"/>
<evidence type="ECO:0000256" key="6">
    <source>
        <dbReference type="SAM" id="Coils"/>
    </source>
</evidence>
<keyword evidence="6" id="KW-0175">Coiled coil</keyword>
<keyword evidence="5" id="KW-0234">DNA repair</keyword>
<evidence type="ECO:0000256" key="5">
    <source>
        <dbReference type="ARBA" id="ARBA00023204"/>
    </source>
</evidence>
<accession>A0A235B7Y3</accession>
<dbReference type="Proteomes" id="UP000215459">
    <property type="component" value="Unassembled WGS sequence"/>
</dbReference>
<evidence type="ECO:0000259" key="7">
    <source>
        <dbReference type="SMART" id="SM00533"/>
    </source>
</evidence>
<keyword evidence="4" id="KW-0238">DNA-binding</keyword>
<evidence type="ECO:0000313" key="10">
    <source>
        <dbReference type="Proteomes" id="UP000215459"/>
    </source>
</evidence>
<sequence>MWMDEPTEKALLWHRVWSRFQPSTPMGQQAKGLLSPFMPGEERQWQASLSEQERIMECRKKRPDWASRVEAHLCRLPDIRPILKRMRRGGTPGVADWFRVKQFLWEGRACRRRLAEAGLERALPGDEGRWEAVLRQLNPESRLHPSFSLSDAYDPELADLRNRWSEWDRRFREAGEQQADNVERDYGIRRNLEGEWVVDRRFADLPRLQADPRLRMVRGTPFEWIFQPVQTEEEKEAGACRESLQRRLEEKEAEVLHRLADRLRAETDFLEQAVREVKRFDLQWARVRAAETWEGTCPTLSQGEYRLEGGVHPAVQESLREEGDGLTPVDIRIRPGATVIIGPNMGGKTLALQTLGVVVALGQYGFLVPARSLAMPLVPWMAGVIGEGQQAEAGLSTFGAEVDRLARLLNRPSSGLLLLDEIGRGTNPVEGAALSAALTCYLAENRHWAVHVTHYQEVMQVEGIRAYRVAGLKQDDLPEPGEGEWKRELRSRMDYRLLPWSEGDEVPREALGIASLLGLPEEIIESARQSMERAGRDETGNPDY</sequence>
<dbReference type="SMART" id="SM00533">
    <property type="entry name" value="MUTSd"/>
    <property type="match status" value="1"/>
</dbReference>
<dbReference type="OrthoDB" id="9777812at2"/>
<evidence type="ECO:0008006" key="11">
    <source>
        <dbReference type="Google" id="ProtNLM"/>
    </source>
</evidence>